<protein>
    <submittedName>
        <fullName evidence="1">Uncharacterized protein</fullName>
    </submittedName>
</protein>
<name>A0A0K2UY86_LEPSM</name>
<proteinExistence type="predicted"/>
<sequence>MNKLYGFKEKCRFSTFLSLKWKYIEFRARYRINKNIY</sequence>
<reference evidence="1" key="1">
    <citation type="submission" date="2014-05" db="EMBL/GenBank/DDBJ databases">
        <authorList>
            <person name="Chronopoulou M."/>
        </authorList>
    </citation>
    <scope>NUCLEOTIDE SEQUENCE</scope>
    <source>
        <tissue evidence="1">Whole organism</tissue>
    </source>
</reference>
<organism evidence="1">
    <name type="scientific">Lepeophtheirus salmonis</name>
    <name type="common">Salmon louse</name>
    <name type="synonym">Caligus salmonis</name>
    <dbReference type="NCBI Taxonomy" id="72036"/>
    <lineage>
        <taxon>Eukaryota</taxon>
        <taxon>Metazoa</taxon>
        <taxon>Ecdysozoa</taxon>
        <taxon>Arthropoda</taxon>
        <taxon>Crustacea</taxon>
        <taxon>Multicrustacea</taxon>
        <taxon>Hexanauplia</taxon>
        <taxon>Copepoda</taxon>
        <taxon>Siphonostomatoida</taxon>
        <taxon>Caligidae</taxon>
        <taxon>Lepeophtheirus</taxon>
    </lineage>
</organism>
<dbReference type="AlphaFoldDB" id="A0A0K2UY86"/>
<accession>A0A0K2UY86</accession>
<evidence type="ECO:0000313" key="1">
    <source>
        <dbReference type="EMBL" id="CDW42822.1"/>
    </source>
</evidence>
<dbReference type="EMBL" id="HACA01025461">
    <property type="protein sequence ID" value="CDW42822.1"/>
    <property type="molecule type" value="Transcribed_RNA"/>
</dbReference>